<dbReference type="PROSITE" id="PS50113">
    <property type="entry name" value="PAC"/>
    <property type="match status" value="3"/>
</dbReference>
<dbReference type="CDD" id="cd00130">
    <property type="entry name" value="PAS"/>
    <property type="match status" value="3"/>
</dbReference>
<dbReference type="Gene3D" id="3.30.450.40">
    <property type="match status" value="2"/>
</dbReference>
<dbReference type="SMART" id="SM00091">
    <property type="entry name" value="PAS"/>
    <property type="match status" value="4"/>
</dbReference>
<dbReference type="GO" id="GO:0001653">
    <property type="term" value="F:peptide receptor activity"/>
    <property type="evidence" value="ECO:0007669"/>
    <property type="project" value="TreeGrafter"/>
</dbReference>
<dbReference type="Pfam" id="PF00211">
    <property type="entry name" value="Guanylate_cyc"/>
    <property type="match status" value="1"/>
</dbReference>
<organism evidence="29 30">
    <name type="scientific">Aerosakkonema funiforme FACHB-1375</name>
    <dbReference type="NCBI Taxonomy" id="2949571"/>
    <lineage>
        <taxon>Bacteria</taxon>
        <taxon>Bacillati</taxon>
        <taxon>Cyanobacteriota</taxon>
        <taxon>Cyanophyceae</taxon>
        <taxon>Oscillatoriophycideae</taxon>
        <taxon>Aerosakkonematales</taxon>
        <taxon>Aerosakkonemataceae</taxon>
        <taxon>Aerosakkonema</taxon>
    </lineage>
</organism>
<feature type="domain" description="PAC" evidence="27">
    <location>
        <begin position="816"/>
        <end position="868"/>
    </location>
</feature>
<comment type="subunit">
    <text evidence="21">Homodimer. Can also exist as monomer.</text>
</comment>
<evidence type="ECO:0000256" key="3">
    <source>
        <dbReference type="ARBA" id="ARBA00012201"/>
    </source>
</evidence>
<dbReference type="Pfam" id="PF08447">
    <property type="entry name" value="PAS_3"/>
    <property type="match status" value="1"/>
</dbReference>
<dbReference type="SUPFAM" id="SSF52172">
    <property type="entry name" value="CheY-like"/>
    <property type="match status" value="1"/>
</dbReference>
<keyword evidence="10" id="KW-0677">Repeat</keyword>
<dbReference type="FunFam" id="3.30.70.1230:FF:000033">
    <property type="entry name" value="Adenylate cyclase"/>
    <property type="match status" value="1"/>
</dbReference>
<feature type="coiled-coil region" evidence="24">
    <location>
        <begin position="724"/>
        <end position="751"/>
    </location>
</feature>
<dbReference type="CDD" id="cd07302">
    <property type="entry name" value="CHD"/>
    <property type="match status" value="1"/>
</dbReference>
<keyword evidence="12" id="KW-0418">Kinase</keyword>
<keyword evidence="9" id="KW-0479">Metal-binding</keyword>
<dbReference type="PANTHER" id="PTHR11920:SF335">
    <property type="entry name" value="GUANYLATE CYCLASE"/>
    <property type="match status" value="1"/>
</dbReference>
<feature type="domain" description="PAC" evidence="27">
    <location>
        <begin position="436"/>
        <end position="489"/>
    </location>
</feature>
<evidence type="ECO:0000256" key="21">
    <source>
        <dbReference type="ARBA" id="ARBA00064436"/>
    </source>
</evidence>
<dbReference type="EC" id="4.6.1.1" evidence="3"/>
<dbReference type="InterPro" id="IPR011006">
    <property type="entry name" value="CheY-like_superfamily"/>
</dbReference>
<dbReference type="InterPro" id="IPR018297">
    <property type="entry name" value="A/G_cyclase_CS"/>
</dbReference>
<reference evidence="29" key="1">
    <citation type="journal article" date="2015" name="ISME J.">
        <title>Draft Genome Sequence of Streptomyces incarnatus NRRL8089, which Produces the Nucleoside Antibiotic Sinefungin.</title>
        <authorList>
            <person name="Oshima K."/>
            <person name="Hattori M."/>
            <person name="Shimizu H."/>
            <person name="Fukuda K."/>
            <person name="Nemoto M."/>
            <person name="Inagaki K."/>
            <person name="Tamura T."/>
        </authorList>
    </citation>
    <scope>NUCLEOTIDE SEQUENCE</scope>
    <source>
        <strain evidence="29">FACHB-1375</strain>
    </source>
</reference>
<evidence type="ECO:0000256" key="5">
    <source>
        <dbReference type="ARBA" id="ARBA00022475"/>
    </source>
</evidence>
<dbReference type="Pfam" id="PF00072">
    <property type="entry name" value="Response_reg"/>
    <property type="match status" value="1"/>
</dbReference>
<evidence type="ECO:0000256" key="22">
    <source>
        <dbReference type="PROSITE-ProRule" id="PRU00169"/>
    </source>
</evidence>
<evidence type="ECO:0000256" key="19">
    <source>
        <dbReference type="ARBA" id="ARBA00032597"/>
    </source>
</evidence>
<feature type="coiled-coil region" evidence="24">
    <location>
        <begin position="859"/>
        <end position="886"/>
    </location>
</feature>
<dbReference type="AlphaFoldDB" id="A0A926VG09"/>
<evidence type="ECO:0000256" key="16">
    <source>
        <dbReference type="ARBA" id="ARBA00022998"/>
    </source>
</evidence>
<dbReference type="EMBL" id="JACJPW010000047">
    <property type="protein sequence ID" value="MBD2183062.1"/>
    <property type="molecule type" value="Genomic_DNA"/>
</dbReference>
<keyword evidence="6" id="KW-0997">Cell inner membrane</keyword>
<evidence type="ECO:0000256" key="17">
    <source>
        <dbReference type="ARBA" id="ARBA00023136"/>
    </source>
</evidence>
<dbReference type="Pfam" id="PF13426">
    <property type="entry name" value="PAS_9"/>
    <property type="match status" value="1"/>
</dbReference>
<dbReference type="Gene3D" id="3.40.50.2300">
    <property type="match status" value="1"/>
</dbReference>
<keyword evidence="18 23" id="KW-0456">Lyase</keyword>
<evidence type="ECO:0000256" key="6">
    <source>
        <dbReference type="ARBA" id="ARBA00022519"/>
    </source>
</evidence>
<dbReference type="Pfam" id="PF01590">
    <property type="entry name" value="GAF"/>
    <property type="match status" value="2"/>
</dbReference>
<evidence type="ECO:0000259" key="26">
    <source>
        <dbReference type="PROSITE" id="PS50112"/>
    </source>
</evidence>
<dbReference type="InterPro" id="IPR050401">
    <property type="entry name" value="Cyclic_nucleotide_synthase"/>
</dbReference>
<keyword evidence="16" id="KW-0115">cAMP biosynthesis</keyword>
<keyword evidence="11" id="KW-0547">Nucleotide-binding</keyword>
<keyword evidence="24" id="KW-0175">Coiled coil</keyword>
<dbReference type="InterPro" id="IPR013655">
    <property type="entry name" value="PAS_fold_3"/>
</dbReference>
<feature type="domain" description="PAC" evidence="27">
    <location>
        <begin position="568"/>
        <end position="620"/>
    </location>
</feature>
<dbReference type="SUPFAM" id="SSF55073">
    <property type="entry name" value="Nucleotide cyclase"/>
    <property type="match status" value="1"/>
</dbReference>
<dbReference type="PROSITE" id="PS50110">
    <property type="entry name" value="RESPONSE_REGULATORY"/>
    <property type="match status" value="1"/>
</dbReference>
<dbReference type="GO" id="GO:0004016">
    <property type="term" value="F:adenylate cyclase activity"/>
    <property type="evidence" value="ECO:0007669"/>
    <property type="project" value="UniProtKB-EC"/>
</dbReference>
<comment type="catalytic activity">
    <reaction evidence="1">
        <text>ATP = 3',5'-cyclic AMP + diphosphate</text>
        <dbReference type="Rhea" id="RHEA:15389"/>
        <dbReference type="ChEBI" id="CHEBI:30616"/>
        <dbReference type="ChEBI" id="CHEBI:33019"/>
        <dbReference type="ChEBI" id="CHEBI:58165"/>
        <dbReference type="EC" id="4.6.1.1"/>
    </reaction>
</comment>
<dbReference type="GO" id="GO:0016301">
    <property type="term" value="F:kinase activity"/>
    <property type="evidence" value="ECO:0007669"/>
    <property type="project" value="UniProtKB-KW"/>
</dbReference>
<dbReference type="RefSeq" id="WP_190466598.1">
    <property type="nucleotide sequence ID" value="NZ_JACJPW010000047.1"/>
</dbReference>
<dbReference type="SMART" id="SM00448">
    <property type="entry name" value="REC"/>
    <property type="match status" value="1"/>
</dbReference>
<protein>
    <recommendedName>
        <fullName evidence="4">Adenylate cyclase</fullName>
        <ecNumber evidence="3">4.6.1.1</ecNumber>
    </recommendedName>
    <alternativeName>
        <fullName evidence="19">ATP pyrophosphate-lyase</fullName>
    </alternativeName>
    <alternativeName>
        <fullName evidence="20">Adenylyl cyclase</fullName>
    </alternativeName>
</protein>
<evidence type="ECO:0000259" key="27">
    <source>
        <dbReference type="PROSITE" id="PS50113"/>
    </source>
</evidence>
<dbReference type="NCBIfam" id="TIGR00229">
    <property type="entry name" value="sensory_box"/>
    <property type="match status" value="4"/>
</dbReference>
<keyword evidence="22" id="KW-0597">Phosphoprotein</keyword>
<name>A0A926VG09_9CYAN</name>
<evidence type="ECO:0000256" key="7">
    <source>
        <dbReference type="ARBA" id="ARBA00022679"/>
    </source>
</evidence>
<dbReference type="Gene3D" id="3.30.70.1230">
    <property type="entry name" value="Nucleotide cyclase"/>
    <property type="match status" value="1"/>
</dbReference>
<comment type="similarity">
    <text evidence="23">Belongs to the adenylyl cyclase class-4/guanylyl cyclase family.</text>
</comment>
<dbReference type="Proteomes" id="UP000641646">
    <property type="component" value="Unassembled WGS sequence"/>
</dbReference>
<feature type="domain" description="PAS" evidence="26">
    <location>
        <begin position="361"/>
        <end position="433"/>
    </location>
</feature>
<keyword evidence="15" id="KW-1133">Transmembrane helix</keyword>
<evidence type="ECO:0000259" key="28">
    <source>
        <dbReference type="PROSITE" id="PS50125"/>
    </source>
</evidence>
<dbReference type="InterPro" id="IPR001789">
    <property type="entry name" value="Sig_transdc_resp-reg_receiver"/>
</dbReference>
<evidence type="ECO:0000256" key="10">
    <source>
        <dbReference type="ARBA" id="ARBA00022737"/>
    </source>
</evidence>
<evidence type="ECO:0000256" key="23">
    <source>
        <dbReference type="RuleBase" id="RU000405"/>
    </source>
</evidence>
<evidence type="ECO:0000259" key="25">
    <source>
        <dbReference type="PROSITE" id="PS50110"/>
    </source>
</evidence>
<dbReference type="SUPFAM" id="SSF55781">
    <property type="entry name" value="GAF domain-like"/>
    <property type="match status" value="2"/>
</dbReference>
<dbReference type="InterPro" id="IPR029016">
    <property type="entry name" value="GAF-like_dom_sf"/>
</dbReference>
<dbReference type="InterPro" id="IPR029787">
    <property type="entry name" value="Nucleotide_cyclase"/>
</dbReference>
<evidence type="ECO:0000256" key="24">
    <source>
        <dbReference type="SAM" id="Coils"/>
    </source>
</evidence>
<dbReference type="InterPro" id="IPR001054">
    <property type="entry name" value="A/G_cyclase"/>
</dbReference>
<keyword evidence="17" id="KW-0472">Membrane</keyword>
<keyword evidence="13" id="KW-0067">ATP-binding</keyword>
<evidence type="ECO:0000256" key="2">
    <source>
        <dbReference type="ARBA" id="ARBA00004429"/>
    </source>
</evidence>
<dbReference type="GO" id="GO:0007168">
    <property type="term" value="P:receptor guanylyl cyclase signaling pathway"/>
    <property type="evidence" value="ECO:0007669"/>
    <property type="project" value="TreeGrafter"/>
</dbReference>
<dbReference type="InterPro" id="IPR013656">
    <property type="entry name" value="PAS_4"/>
</dbReference>
<dbReference type="GO" id="GO:0000160">
    <property type="term" value="P:phosphorelay signal transduction system"/>
    <property type="evidence" value="ECO:0007669"/>
    <property type="project" value="InterPro"/>
</dbReference>
<feature type="domain" description="Response regulatory" evidence="25">
    <location>
        <begin position="24"/>
        <end position="140"/>
    </location>
</feature>
<dbReference type="Pfam" id="PF08448">
    <property type="entry name" value="PAS_4"/>
    <property type="match status" value="1"/>
</dbReference>
<reference evidence="29" key="2">
    <citation type="submission" date="2020-08" db="EMBL/GenBank/DDBJ databases">
        <authorList>
            <person name="Chen M."/>
            <person name="Teng W."/>
            <person name="Zhao L."/>
            <person name="Hu C."/>
            <person name="Zhou Y."/>
            <person name="Han B."/>
            <person name="Song L."/>
            <person name="Shu W."/>
        </authorList>
    </citation>
    <scope>NUCLEOTIDE SEQUENCE</scope>
    <source>
        <strain evidence="29">FACHB-1375</strain>
    </source>
</reference>
<dbReference type="InterPro" id="IPR001610">
    <property type="entry name" value="PAC"/>
</dbReference>
<feature type="domain" description="PAS" evidence="26">
    <location>
        <begin position="741"/>
        <end position="782"/>
    </location>
</feature>
<dbReference type="GO" id="GO:0046872">
    <property type="term" value="F:metal ion binding"/>
    <property type="evidence" value="ECO:0007669"/>
    <property type="project" value="UniProtKB-KW"/>
</dbReference>
<evidence type="ECO:0000313" key="30">
    <source>
        <dbReference type="Proteomes" id="UP000641646"/>
    </source>
</evidence>
<evidence type="ECO:0000256" key="1">
    <source>
        <dbReference type="ARBA" id="ARBA00001593"/>
    </source>
</evidence>
<dbReference type="SUPFAM" id="SSF55785">
    <property type="entry name" value="PYP-like sensor domain (PAS domain)"/>
    <property type="match status" value="4"/>
</dbReference>
<evidence type="ECO:0000256" key="12">
    <source>
        <dbReference type="ARBA" id="ARBA00022777"/>
    </source>
</evidence>
<dbReference type="CDD" id="cd19920">
    <property type="entry name" value="REC_PA4781-like"/>
    <property type="match status" value="1"/>
</dbReference>
<dbReference type="FunFam" id="2.10.70.100:FF:000001">
    <property type="entry name" value="Sensory transduction histidine kinase"/>
    <property type="match status" value="1"/>
</dbReference>
<dbReference type="SMART" id="SM00086">
    <property type="entry name" value="PAC"/>
    <property type="match status" value="3"/>
</dbReference>
<dbReference type="GO" id="GO:0004383">
    <property type="term" value="F:guanylate cyclase activity"/>
    <property type="evidence" value="ECO:0007669"/>
    <property type="project" value="TreeGrafter"/>
</dbReference>
<keyword evidence="14" id="KW-0460">Magnesium</keyword>
<proteinExistence type="inferred from homology"/>
<gene>
    <name evidence="29" type="ORF">H6G03_18665</name>
</gene>
<evidence type="ECO:0000256" key="15">
    <source>
        <dbReference type="ARBA" id="ARBA00022989"/>
    </source>
</evidence>
<dbReference type="InterPro" id="IPR003018">
    <property type="entry name" value="GAF"/>
</dbReference>
<feature type="modified residue" description="4-aspartylphosphate" evidence="22">
    <location>
        <position position="73"/>
    </location>
</feature>
<dbReference type="GO" id="GO:0006171">
    <property type="term" value="P:cAMP biosynthetic process"/>
    <property type="evidence" value="ECO:0007669"/>
    <property type="project" value="UniProtKB-KW"/>
</dbReference>
<dbReference type="PROSITE" id="PS50112">
    <property type="entry name" value="PAS"/>
    <property type="match status" value="3"/>
</dbReference>
<accession>A0A926VG09</accession>
<evidence type="ECO:0000256" key="20">
    <source>
        <dbReference type="ARBA" id="ARBA00032637"/>
    </source>
</evidence>
<sequence>MNNNQLLTNKIDGVKELLPNSKGNILIVDDKPDNLRLLATILSERGYEVRKALNGQMALTACRASLPNLILLDINMPEMNGYEVCEYLKANEPTRDVPIIFISALDDVLDKVKAFAVGGIDYITKPFQSAEVLARVENHLTLRKLQKQLQEQNGRLQQEISDRISAETALRESEIRLRHQNAVLVKLSRNNALYRGDLKTALTEITEAAARTLEIERASVWLYNETKKAIRCLDLFELTVNQHSQGLELTESSYPGYFKALAEDWTIAAEDARNDPRTKEFTDSYLTPLGITSMLDTPIRLGGQTVGVLCLEHIGMEAGSSRLYRHWTPEEQNFAASLADLASLALEACERKRLEEEVSQQQRFLDTIVQHIPLAVFAKDVADDFRFVLWNKASEKMFGNSKEEALGRNVRDLYPQEQADFFLEKDLEVVKTGKLVDIPSEAIDTKSGQTKWLRTLKVPVINERSEVTHLLCISEDITERKLAMEALRESEQRFRSLVSNIGGAIYRGKWDYDWTMEFISNVIEEISGYPASEFIHNQVRTFASIIHPEDAEMVQINVERALTARLPYILEYRIIHADGSIRWIYEKGQGIFDSNGQLLWLDGVIFDITERKRSEQALRESEAQKQAILLAIPDIMMRIDRNGYYLDFIQPKFSQMSSLNINPIGQHLSEGFPPELYRRRMFYIHEALSTGEVRIYEQQIEVNDEKLDEEVRVVPLDENQVLILVRDITDRKRAEEALREAEEKYRSIFENATEGIFQTAPDGRFLSANLALARIYGYDSPEELTDSIANLGKEVYVDPNRREVFVEMLAQNGAISNFESQIYRKDGSIIWISENAHAVCDEQGKLCHYEGILTDITRRKLAEDALRESERQLRKHNKVLVKLTKNKAIAQGNLSAALKAITKASAKMLGIGMVSVWLYDETGTKIQCVNLFEADRNRYSEGSEITIEDYPIYFKALQSSGSVVSVDALTDPRLQELVESYLIPFGVQSLLDVSISQSRKTLGIVCLEQVGKVHHWTPEEEIFARSIADLVALAIEARDRKRAEEALRLEQQKSEELLLNILPEAIAEKLKREQRPIAEHFNEVTILFADIVGFTPLSARMPPIQLVNLLNEIFSTFDELAEKHGLEKIKTIGDAYMVVGGLPIERNDHAEAIAEMALDMQAAINRFQIEKGEQFQIRIGINTGQVIAGVIGMKKFIYDLWGDAVNVASRMESSGIPGSIQVTEATYILLKDKYVFKKRGSISVKGKGQMVTYLLTNKL</sequence>
<dbReference type="InterPro" id="IPR000014">
    <property type="entry name" value="PAS"/>
</dbReference>
<comment type="caution">
    <text evidence="29">The sequence shown here is derived from an EMBL/GenBank/DDBJ whole genome shotgun (WGS) entry which is preliminary data.</text>
</comment>
<dbReference type="PROSITE" id="PS50125">
    <property type="entry name" value="GUANYLATE_CYCLASE_2"/>
    <property type="match status" value="1"/>
</dbReference>
<keyword evidence="7" id="KW-0808">Transferase</keyword>
<evidence type="ECO:0000256" key="13">
    <source>
        <dbReference type="ARBA" id="ARBA00022840"/>
    </source>
</evidence>
<keyword evidence="5" id="KW-1003">Cell membrane</keyword>
<dbReference type="SMART" id="SM00065">
    <property type="entry name" value="GAF"/>
    <property type="match status" value="2"/>
</dbReference>
<evidence type="ECO:0000256" key="4">
    <source>
        <dbReference type="ARBA" id="ARBA00021420"/>
    </source>
</evidence>
<evidence type="ECO:0000256" key="8">
    <source>
        <dbReference type="ARBA" id="ARBA00022692"/>
    </source>
</evidence>
<comment type="subcellular location">
    <subcellularLocation>
        <location evidence="2">Cell inner membrane</location>
        <topology evidence="2">Multi-pass membrane protein</topology>
    </subcellularLocation>
</comment>
<dbReference type="Gene3D" id="3.30.450.20">
    <property type="entry name" value="PAS domain"/>
    <property type="match status" value="4"/>
</dbReference>
<feature type="domain" description="PAS" evidence="26">
    <location>
        <begin position="490"/>
        <end position="565"/>
    </location>
</feature>
<evidence type="ECO:0000313" key="29">
    <source>
        <dbReference type="EMBL" id="MBD2183062.1"/>
    </source>
</evidence>
<evidence type="ECO:0000256" key="11">
    <source>
        <dbReference type="ARBA" id="ARBA00022741"/>
    </source>
</evidence>
<dbReference type="InterPro" id="IPR035965">
    <property type="entry name" value="PAS-like_dom_sf"/>
</dbReference>
<keyword evidence="30" id="KW-1185">Reference proteome</keyword>
<dbReference type="InterPro" id="IPR000700">
    <property type="entry name" value="PAS-assoc_C"/>
</dbReference>
<evidence type="ECO:0000256" key="9">
    <source>
        <dbReference type="ARBA" id="ARBA00022723"/>
    </source>
</evidence>
<keyword evidence="8" id="KW-0812">Transmembrane</keyword>
<dbReference type="PROSITE" id="PS00452">
    <property type="entry name" value="GUANYLATE_CYCLASE_1"/>
    <property type="match status" value="1"/>
</dbReference>
<dbReference type="PANTHER" id="PTHR11920">
    <property type="entry name" value="GUANYLYL CYCLASE"/>
    <property type="match status" value="1"/>
</dbReference>
<feature type="domain" description="Guanylate cyclase" evidence="28">
    <location>
        <begin position="1085"/>
        <end position="1212"/>
    </location>
</feature>
<dbReference type="GO" id="GO:0005886">
    <property type="term" value="C:plasma membrane"/>
    <property type="evidence" value="ECO:0007669"/>
    <property type="project" value="UniProtKB-SubCell"/>
</dbReference>
<evidence type="ECO:0000256" key="14">
    <source>
        <dbReference type="ARBA" id="ARBA00022842"/>
    </source>
</evidence>
<dbReference type="SMART" id="SM00044">
    <property type="entry name" value="CYCc"/>
    <property type="match status" value="1"/>
</dbReference>
<dbReference type="GO" id="GO:0005524">
    <property type="term" value="F:ATP binding"/>
    <property type="evidence" value="ECO:0007669"/>
    <property type="project" value="UniProtKB-KW"/>
</dbReference>
<evidence type="ECO:0000256" key="18">
    <source>
        <dbReference type="ARBA" id="ARBA00023239"/>
    </source>
</evidence>